<organism evidence="2 3">
    <name type="scientific">Amycolatopsis deserti</name>
    <dbReference type="NCBI Taxonomy" id="185696"/>
    <lineage>
        <taxon>Bacteria</taxon>
        <taxon>Bacillati</taxon>
        <taxon>Actinomycetota</taxon>
        <taxon>Actinomycetes</taxon>
        <taxon>Pseudonocardiales</taxon>
        <taxon>Pseudonocardiaceae</taxon>
        <taxon>Amycolatopsis</taxon>
    </lineage>
</organism>
<feature type="transmembrane region" description="Helical" evidence="1">
    <location>
        <begin position="49"/>
        <end position="72"/>
    </location>
</feature>
<sequence>MTTGIASDDDVRRRRRTRNRFAGSCLAVVAVIGVLVAGAITGGLDGTQLGVAVALAILLSAAAVLLAVEAIYWHRFAQARARELASGAPAPPQRWVPTGPGDVGAAAHLSRLRVPAGLAAAGTVAFLGLLIFSSAEFDRITGEERELLETGTRVTATVVTATQPRRGDGTIEVTYPVGDTRRAALIELDTTQRFQPYQQVLVIYDPADPGRVRTLDDTNTDPVRLSMFVVPGLAGLAGTPVAAFAAVSWLRRYSSARRTGWHPASVVVTPVGRVFASYAEGGEIELSGGLSTRQPTRFESAERRPAWVGGEGTWMTVLFPRDGGKSPYAIPARASTPLLPTRHRTR</sequence>
<evidence type="ECO:0000256" key="1">
    <source>
        <dbReference type="SAM" id="Phobius"/>
    </source>
</evidence>
<keyword evidence="1" id="KW-1133">Transmembrane helix</keyword>
<proteinExistence type="predicted"/>
<protein>
    <recommendedName>
        <fullName evidence="4">DUF3592 domain-containing protein</fullName>
    </recommendedName>
</protein>
<dbReference type="EMBL" id="BNAU01000002">
    <property type="protein sequence ID" value="GHE91339.1"/>
    <property type="molecule type" value="Genomic_DNA"/>
</dbReference>
<dbReference type="Proteomes" id="UP000605897">
    <property type="component" value="Unassembled WGS sequence"/>
</dbReference>
<feature type="transmembrane region" description="Helical" evidence="1">
    <location>
        <begin position="225"/>
        <end position="250"/>
    </location>
</feature>
<keyword evidence="1" id="KW-0812">Transmembrane</keyword>
<keyword evidence="1" id="KW-0472">Membrane</keyword>
<evidence type="ECO:0000313" key="3">
    <source>
        <dbReference type="Proteomes" id="UP000605897"/>
    </source>
</evidence>
<name>A0ABQ3IUD6_9PSEU</name>
<gene>
    <name evidence="2" type="ORF">GCM10017786_24720</name>
</gene>
<accession>A0ABQ3IUD6</accession>
<dbReference type="RefSeq" id="WP_191244641.1">
    <property type="nucleotide sequence ID" value="NZ_BNAU01000002.1"/>
</dbReference>
<evidence type="ECO:0008006" key="4">
    <source>
        <dbReference type="Google" id="ProtNLM"/>
    </source>
</evidence>
<comment type="caution">
    <text evidence="2">The sequence shown here is derived from an EMBL/GenBank/DDBJ whole genome shotgun (WGS) entry which is preliminary data.</text>
</comment>
<keyword evidence="3" id="KW-1185">Reference proteome</keyword>
<feature type="transmembrane region" description="Helical" evidence="1">
    <location>
        <begin position="116"/>
        <end position="135"/>
    </location>
</feature>
<feature type="transmembrane region" description="Helical" evidence="1">
    <location>
        <begin position="21"/>
        <end position="43"/>
    </location>
</feature>
<evidence type="ECO:0000313" key="2">
    <source>
        <dbReference type="EMBL" id="GHE91339.1"/>
    </source>
</evidence>
<reference evidence="3" key="1">
    <citation type="journal article" date="2019" name="Int. J. Syst. Evol. Microbiol.">
        <title>The Global Catalogue of Microorganisms (GCM) 10K type strain sequencing project: providing services to taxonomists for standard genome sequencing and annotation.</title>
        <authorList>
            <consortium name="The Broad Institute Genomics Platform"/>
            <consortium name="The Broad Institute Genome Sequencing Center for Infectious Disease"/>
            <person name="Wu L."/>
            <person name="Ma J."/>
        </authorList>
    </citation>
    <scope>NUCLEOTIDE SEQUENCE [LARGE SCALE GENOMIC DNA]</scope>
    <source>
        <strain evidence="3">CGMCC 4.7677</strain>
    </source>
</reference>